<dbReference type="EMBL" id="NEVH01007407">
    <property type="protein sequence ID" value="PNF35750.1"/>
    <property type="molecule type" value="Genomic_DNA"/>
</dbReference>
<feature type="compositionally biased region" description="Polar residues" evidence="1">
    <location>
        <begin position="1264"/>
        <end position="1277"/>
    </location>
</feature>
<feature type="region of interest" description="Disordered" evidence="1">
    <location>
        <begin position="906"/>
        <end position="928"/>
    </location>
</feature>
<dbReference type="InParanoid" id="A0A2J7R4I8"/>
<feature type="region of interest" description="Disordered" evidence="1">
    <location>
        <begin position="963"/>
        <end position="990"/>
    </location>
</feature>
<dbReference type="OrthoDB" id="6621371at2759"/>
<feature type="compositionally biased region" description="Low complexity" evidence="1">
    <location>
        <begin position="170"/>
        <end position="181"/>
    </location>
</feature>
<keyword evidence="3" id="KW-1185">Reference proteome</keyword>
<accession>A0A2J7R4I8</accession>
<feature type="compositionally biased region" description="Polar residues" evidence="1">
    <location>
        <begin position="91"/>
        <end position="100"/>
    </location>
</feature>
<evidence type="ECO:0000313" key="3">
    <source>
        <dbReference type="Proteomes" id="UP000235965"/>
    </source>
</evidence>
<feature type="region of interest" description="Disordered" evidence="1">
    <location>
        <begin position="299"/>
        <end position="385"/>
    </location>
</feature>
<protein>
    <recommendedName>
        <fullName evidence="4">DUF4592 domain-containing protein</fullName>
    </recommendedName>
</protein>
<gene>
    <name evidence="2" type="ORF">B7P43_G13043</name>
</gene>
<dbReference type="FunCoup" id="A0A2J7R4I8">
    <property type="interactions" value="21"/>
</dbReference>
<feature type="compositionally biased region" description="Basic and acidic residues" evidence="1">
    <location>
        <begin position="448"/>
        <end position="459"/>
    </location>
</feature>
<name>A0A2J7R4I8_9NEOP</name>
<feature type="region of interest" description="Disordered" evidence="1">
    <location>
        <begin position="1229"/>
        <end position="1305"/>
    </location>
</feature>
<organism evidence="2 3">
    <name type="scientific">Cryptotermes secundus</name>
    <dbReference type="NCBI Taxonomy" id="105785"/>
    <lineage>
        <taxon>Eukaryota</taxon>
        <taxon>Metazoa</taxon>
        <taxon>Ecdysozoa</taxon>
        <taxon>Arthropoda</taxon>
        <taxon>Hexapoda</taxon>
        <taxon>Insecta</taxon>
        <taxon>Pterygota</taxon>
        <taxon>Neoptera</taxon>
        <taxon>Polyneoptera</taxon>
        <taxon>Dictyoptera</taxon>
        <taxon>Blattodea</taxon>
        <taxon>Blattoidea</taxon>
        <taxon>Termitoidae</taxon>
        <taxon>Kalotermitidae</taxon>
        <taxon>Cryptotermitinae</taxon>
        <taxon>Cryptotermes</taxon>
    </lineage>
</organism>
<feature type="compositionally biased region" description="Polar residues" evidence="1">
    <location>
        <begin position="1327"/>
        <end position="1343"/>
    </location>
</feature>
<evidence type="ECO:0000313" key="2">
    <source>
        <dbReference type="EMBL" id="PNF35750.1"/>
    </source>
</evidence>
<dbReference type="Proteomes" id="UP000235965">
    <property type="component" value="Unassembled WGS sequence"/>
</dbReference>
<feature type="region of interest" description="Disordered" evidence="1">
    <location>
        <begin position="1"/>
        <end position="22"/>
    </location>
</feature>
<sequence length="1541" mass="168978">MVATRGGDEDPERMLCGGAPAVNTDLPIRNVNVLKLRIPLPRDTSRDVETMSNGNSPTASLPENPTKSHSTCSDGSLLSMGSSEMDEDSLGQHSGHSSKLSLHDKKTFHDNDLELDLGVSAMPLSHSAARHKMAVRPKRTHGAPRRRRIQQLAGVSPLPSTPELNEEASGRSSSPDGKSSDFIGTDELSTTIAVSGTDQVTAWPSAHPVTNLLPADVQLKSASLPPGLALTPEMPNAETPIVPKVKRCNSNIAHRQGATVQQFQRSISDEYSHSTRVTSMAGYHHHTKIVSESDIVSKALSKSGGNPERQKRVCGVVGEEDEEAREEDVNDDMLYRERERDDKKKDESSFFSRFIRRSGKKKKDHPQDAECTSSSTVYSSKQVSEVPPVVPKRIDLKGRYANETVNDYPVNVPPLQMKQHTGKMGGTRSTPASRQRVKPINIPASPEGPRKVETNREVEEVTVGLPVPSSPPPPATETEASKKSQETIPVNRMQLPYCTSPPKPTWPEPSIGFYSIKPSDSPLYAGNKTKSCLEVVSPSREGLEPTLIDNVWTHDQEDSVTDLQHFRSKLKLAGLSSYQQRLIANELNCDEREYTSLIDTVITEDSEENRKHAVKKSKSFRREPEVSALSNNLPAFIGESEASILNRSPQECSVKGETLWKYEIEQTKTVSSHKIIDNIVISDVSQLPLYEISTAEDCNMISGNKDKGDTTDPSSDLTGRHFTKNTIVTTRTIAKETSTTVENSPMASIYHSRQSDHIMKKSASLDSIGSLSESKKSPSPELHLSSKKSSSSESINSVTQQVMVPASSEGFRTIQNIKLEEESITVSNISTAESSAVPASQLTDKVSPLDVKKPVIFCVSSKTLLPESSTPAGDTTSKPLEPLSQSSAAISNQPVERVTNKVCFEKEQSQVTTPHRVQGSRARPVGPSSVEQIPEFLKVQLNRVDSKPATNVVLSTSVVFDNTDRSYNPQTRPKRKESLGKLTEKASSETAGAALNEVLITDTPATPSTQLPSVRDKKSSKEDVIVVYDSNMATEPATQSCSSGTVVQETGQKTMTACSDSSARVTDNDTMSAAPSPKQRSKSFPSTNQMNVTNIKCSVVSISSNMASSPLPSGSSKPVLKKQATSLDSADSHKSFMKKQMSDDFEDITIVDKAVIPNVEEVSSNVPNLEMSSSRKKSITKEHGSWREEEIIATEKNQEIGSVEVVLRSKKIISTKDFGLRKEEETNMVERRASGGVDTASKQDGKKFGLWREEEGQAEKRTSGGETIRTQENNLGTSEVVLRKKSISRGDSGKGGGGKDEEPELLKVFARRSLKLKDSESEALGQQVATKSRTEPVSEQQGTKSRDSDKENEGGDSPREERKKQMIKEPLGESKIHIDSSETIPVLKASTTSISLCNTPRIGSIVTGTNKYQRSLSSGATMNNEHTTHNCDASFIYRKDNPGNSPDKRQRHRTIPETPNTELSLEKTPHRVWANIYKEKEIDITNSETKRLNSDKINLQGENIPISGNSEESSMPRFKRIQQRKEEWELRAQQALKKTLP</sequence>
<feature type="compositionally biased region" description="Basic and acidic residues" evidence="1">
    <location>
        <begin position="333"/>
        <end position="348"/>
    </location>
</feature>
<feature type="region of interest" description="Disordered" evidence="1">
    <location>
        <begin position="44"/>
        <end position="101"/>
    </location>
</feature>
<feature type="compositionally biased region" description="Polar residues" evidence="1">
    <location>
        <begin position="50"/>
        <end position="82"/>
    </location>
</feature>
<feature type="compositionally biased region" description="Low complexity" evidence="1">
    <location>
        <begin position="779"/>
        <end position="794"/>
    </location>
</feature>
<dbReference type="STRING" id="105785.A0A2J7R4I8"/>
<feature type="region of interest" description="Disordered" evidence="1">
    <location>
        <begin position="405"/>
        <end position="488"/>
    </location>
</feature>
<feature type="compositionally biased region" description="Basic and acidic residues" evidence="1">
    <location>
        <begin position="976"/>
        <end position="987"/>
    </location>
</feature>
<comment type="caution">
    <text evidence="2">The sequence shown here is derived from an EMBL/GenBank/DDBJ whole genome shotgun (WGS) entry which is preliminary data.</text>
</comment>
<feature type="compositionally biased region" description="Basic and acidic residues" evidence="1">
    <location>
        <begin position="1344"/>
        <end position="1377"/>
    </location>
</feature>
<evidence type="ECO:0000256" key="1">
    <source>
        <dbReference type="SAM" id="MobiDB-lite"/>
    </source>
</evidence>
<feature type="compositionally biased region" description="Basic and acidic residues" evidence="1">
    <location>
        <begin position="1241"/>
        <end position="1263"/>
    </location>
</feature>
<feature type="region of interest" description="Disordered" evidence="1">
    <location>
        <begin position="701"/>
        <end position="720"/>
    </location>
</feature>
<feature type="compositionally biased region" description="Basic residues" evidence="1">
    <location>
        <begin position="354"/>
        <end position="364"/>
    </location>
</feature>
<feature type="region of interest" description="Disordered" evidence="1">
    <location>
        <begin position="1060"/>
        <end position="1089"/>
    </location>
</feature>
<evidence type="ECO:0008006" key="4">
    <source>
        <dbReference type="Google" id="ProtNLM"/>
    </source>
</evidence>
<feature type="region of interest" description="Disordered" evidence="1">
    <location>
        <begin position="866"/>
        <end position="893"/>
    </location>
</feature>
<feature type="compositionally biased region" description="Polar residues" evidence="1">
    <location>
        <begin position="1060"/>
        <end position="1073"/>
    </location>
</feature>
<feature type="compositionally biased region" description="Low complexity" evidence="1">
    <location>
        <begin position="372"/>
        <end position="384"/>
    </location>
</feature>
<reference evidence="2 3" key="1">
    <citation type="submission" date="2017-12" db="EMBL/GenBank/DDBJ databases">
        <title>Hemimetabolous genomes reveal molecular basis of termite eusociality.</title>
        <authorList>
            <person name="Harrison M.C."/>
            <person name="Jongepier E."/>
            <person name="Robertson H.M."/>
            <person name="Arning N."/>
            <person name="Bitard-Feildel T."/>
            <person name="Chao H."/>
            <person name="Childers C.P."/>
            <person name="Dinh H."/>
            <person name="Doddapaneni H."/>
            <person name="Dugan S."/>
            <person name="Gowin J."/>
            <person name="Greiner C."/>
            <person name="Han Y."/>
            <person name="Hu H."/>
            <person name="Hughes D.S.T."/>
            <person name="Huylmans A.-K."/>
            <person name="Kemena C."/>
            <person name="Kremer L.P.M."/>
            <person name="Lee S.L."/>
            <person name="Lopez-Ezquerra A."/>
            <person name="Mallet L."/>
            <person name="Monroy-Kuhn J.M."/>
            <person name="Moser A."/>
            <person name="Murali S.C."/>
            <person name="Muzny D.M."/>
            <person name="Otani S."/>
            <person name="Piulachs M.-D."/>
            <person name="Poelchau M."/>
            <person name="Qu J."/>
            <person name="Schaub F."/>
            <person name="Wada-Katsumata A."/>
            <person name="Worley K.C."/>
            <person name="Xie Q."/>
            <person name="Ylla G."/>
            <person name="Poulsen M."/>
            <person name="Gibbs R.A."/>
            <person name="Schal C."/>
            <person name="Richards S."/>
            <person name="Belles X."/>
            <person name="Korb J."/>
            <person name="Bornberg-Bauer E."/>
        </authorList>
    </citation>
    <scope>NUCLEOTIDE SEQUENCE [LARGE SCALE GENOMIC DNA]</scope>
    <source>
        <tissue evidence="2">Whole body</tissue>
    </source>
</reference>
<feature type="compositionally biased region" description="Acidic residues" evidence="1">
    <location>
        <begin position="318"/>
        <end position="331"/>
    </location>
</feature>
<feature type="region of interest" description="Disordered" evidence="1">
    <location>
        <begin position="126"/>
        <end position="184"/>
    </location>
</feature>
<feature type="compositionally biased region" description="Basic residues" evidence="1">
    <location>
        <begin position="128"/>
        <end position="149"/>
    </location>
</feature>
<feature type="region of interest" description="Disordered" evidence="1">
    <location>
        <begin position="762"/>
        <end position="801"/>
    </location>
</feature>
<proteinExistence type="predicted"/>
<feature type="region of interest" description="Disordered" evidence="1">
    <location>
        <begin position="1317"/>
        <end position="1377"/>
    </location>
</feature>